<comment type="cofactor">
    <cofactor evidence="1">
        <name>Mg(2+)</name>
        <dbReference type="ChEBI" id="CHEBI:18420"/>
    </cofactor>
</comment>
<organism evidence="13 14">
    <name type="scientific">Acidihalobacter ferrooxydans</name>
    <dbReference type="NCBI Taxonomy" id="1765967"/>
    <lineage>
        <taxon>Bacteria</taxon>
        <taxon>Pseudomonadati</taxon>
        <taxon>Pseudomonadota</taxon>
        <taxon>Gammaproteobacteria</taxon>
        <taxon>Chromatiales</taxon>
        <taxon>Ectothiorhodospiraceae</taxon>
        <taxon>Acidihalobacter</taxon>
    </lineage>
</organism>
<evidence type="ECO:0000256" key="1">
    <source>
        <dbReference type="ARBA" id="ARBA00001946"/>
    </source>
</evidence>
<dbReference type="FunFam" id="3.30.420.150:FF:000001">
    <property type="entry name" value="Guanosine-5'-triphosphate,3'-diphosphate pyrophosphatase"/>
    <property type="match status" value="1"/>
</dbReference>
<accession>A0A1P8UDN9</accession>
<keyword evidence="9" id="KW-0472">Membrane</keyword>
<evidence type="ECO:0000256" key="9">
    <source>
        <dbReference type="ARBA" id="ARBA00023136"/>
    </source>
</evidence>
<evidence type="ECO:0000313" key="14">
    <source>
        <dbReference type="Proteomes" id="UP000243807"/>
    </source>
</evidence>
<evidence type="ECO:0000256" key="5">
    <source>
        <dbReference type="ARBA" id="ARBA00012451"/>
    </source>
</evidence>
<comment type="catalytic activity">
    <reaction evidence="10">
        <text>[phosphate](n) + H2O = [phosphate](n-1) + phosphate + H(+)</text>
        <dbReference type="Rhea" id="RHEA:21528"/>
        <dbReference type="Rhea" id="RHEA-COMP:9859"/>
        <dbReference type="Rhea" id="RHEA-COMP:14279"/>
        <dbReference type="ChEBI" id="CHEBI:15377"/>
        <dbReference type="ChEBI" id="CHEBI:15378"/>
        <dbReference type="ChEBI" id="CHEBI:16838"/>
        <dbReference type="ChEBI" id="CHEBI:43474"/>
        <dbReference type="EC" id="3.6.1.11"/>
    </reaction>
</comment>
<dbReference type="NCBIfam" id="TIGR03706">
    <property type="entry name" value="exo_poly_only"/>
    <property type="match status" value="1"/>
</dbReference>
<dbReference type="InterPro" id="IPR048950">
    <property type="entry name" value="Ppx_GppA_C"/>
</dbReference>
<evidence type="ECO:0000256" key="7">
    <source>
        <dbReference type="ARBA" id="ARBA00022475"/>
    </source>
</evidence>
<evidence type="ECO:0000256" key="6">
    <source>
        <dbReference type="ARBA" id="ARBA00020416"/>
    </source>
</evidence>
<dbReference type="FunFam" id="3.30.420.40:FF:000023">
    <property type="entry name" value="Guanosine-5'-triphosphate,3'-diphosphate pyrophosphatase"/>
    <property type="match status" value="1"/>
</dbReference>
<evidence type="ECO:0000259" key="12">
    <source>
        <dbReference type="Pfam" id="PF21447"/>
    </source>
</evidence>
<keyword evidence="7" id="KW-1003">Cell membrane</keyword>
<dbReference type="PIRSF" id="PIRSF001267">
    <property type="entry name" value="Pyrophosphatase_GppA_Ppx"/>
    <property type="match status" value="1"/>
</dbReference>
<dbReference type="RefSeq" id="WP_076835255.1">
    <property type="nucleotide sequence ID" value="NZ_CP019434.1"/>
</dbReference>
<dbReference type="CDD" id="cd24053">
    <property type="entry name" value="ASKHA_NBD_EcPPX-GppA-like"/>
    <property type="match status" value="1"/>
</dbReference>
<dbReference type="KEGG" id="afy:BW247_01365"/>
<proteinExistence type="inferred from homology"/>
<dbReference type="PANTHER" id="PTHR30005:SF14">
    <property type="entry name" value="EXOPOLYPHOSPHATASE"/>
    <property type="match status" value="1"/>
</dbReference>
<dbReference type="InterPro" id="IPR030673">
    <property type="entry name" value="PyroPPase_GppA_Ppx"/>
</dbReference>
<dbReference type="InterPro" id="IPR050273">
    <property type="entry name" value="GppA/Ppx_hydrolase"/>
</dbReference>
<dbReference type="EC" id="3.6.1.11" evidence="5"/>
<feature type="domain" description="Ppx/GppA phosphatase N-terminal" evidence="11">
    <location>
        <begin position="24"/>
        <end position="307"/>
    </location>
</feature>
<dbReference type="Gene3D" id="1.10.3210.10">
    <property type="entry name" value="Hypothetical protein af1432"/>
    <property type="match status" value="1"/>
</dbReference>
<dbReference type="OrthoDB" id="9793035at2"/>
<name>A0A1P8UDN9_9GAMM</name>
<comment type="subcellular location">
    <subcellularLocation>
        <location evidence="2">Cell membrane</location>
        <topology evidence="2">Peripheral membrane protein</topology>
    </subcellularLocation>
</comment>
<evidence type="ECO:0000256" key="4">
    <source>
        <dbReference type="ARBA" id="ARBA00011738"/>
    </source>
</evidence>
<protein>
    <recommendedName>
        <fullName evidence="6">Exopolyphosphatase</fullName>
        <ecNumber evidence="5">3.6.1.11</ecNumber>
    </recommendedName>
</protein>
<keyword evidence="8" id="KW-0378">Hydrolase</keyword>
<evidence type="ECO:0000259" key="11">
    <source>
        <dbReference type="Pfam" id="PF02541"/>
    </source>
</evidence>
<feature type="domain" description="Ppx/GppA phosphatase C-terminal" evidence="12">
    <location>
        <begin position="314"/>
        <end position="487"/>
    </location>
</feature>
<dbReference type="GO" id="GO:0006798">
    <property type="term" value="P:polyphosphate catabolic process"/>
    <property type="evidence" value="ECO:0007669"/>
    <property type="project" value="TreeGrafter"/>
</dbReference>
<dbReference type="PANTHER" id="PTHR30005">
    <property type="entry name" value="EXOPOLYPHOSPHATASE"/>
    <property type="match status" value="1"/>
</dbReference>
<dbReference type="STRING" id="1765967.BW247_01365"/>
<evidence type="ECO:0000256" key="10">
    <source>
        <dbReference type="ARBA" id="ARBA00047607"/>
    </source>
</evidence>
<evidence type="ECO:0000313" key="13">
    <source>
        <dbReference type="EMBL" id="APZ41908.1"/>
    </source>
</evidence>
<dbReference type="GO" id="GO:0005886">
    <property type="term" value="C:plasma membrane"/>
    <property type="evidence" value="ECO:0007669"/>
    <property type="project" value="UniProtKB-SubCell"/>
</dbReference>
<dbReference type="EMBL" id="CP019434">
    <property type="protein sequence ID" value="APZ41908.1"/>
    <property type="molecule type" value="Genomic_DNA"/>
</dbReference>
<comment type="similarity">
    <text evidence="3">Belongs to the GppA/Ppx family.</text>
</comment>
<dbReference type="Pfam" id="PF21447">
    <property type="entry name" value="Ppx-GppA_III"/>
    <property type="match status" value="1"/>
</dbReference>
<keyword evidence="14" id="KW-1185">Reference proteome</keyword>
<dbReference type="AlphaFoldDB" id="A0A1P8UDN9"/>
<dbReference type="SUPFAM" id="SSF109604">
    <property type="entry name" value="HD-domain/PDEase-like"/>
    <property type="match status" value="1"/>
</dbReference>
<reference evidence="13 14" key="1">
    <citation type="submission" date="2017-01" db="EMBL/GenBank/DDBJ databases">
        <title>Draft sequence of Acidihalobacter ferrooxidans strain DSM 14175 (strain V8).</title>
        <authorList>
            <person name="Khaleque H.N."/>
            <person name="Ramsay J.P."/>
            <person name="Murphy R.J.T."/>
            <person name="Kaksonen A.H."/>
            <person name="Boxall N.J."/>
            <person name="Watkin E.L.J."/>
        </authorList>
    </citation>
    <scope>NUCLEOTIDE SEQUENCE [LARGE SCALE GENOMIC DNA]</scope>
    <source>
        <strain evidence="13 14">V8</strain>
    </source>
</reference>
<dbReference type="InterPro" id="IPR022371">
    <property type="entry name" value="Exopolyphosphatase"/>
</dbReference>
<dbReference type="Proteomes" id="UP000243807">
    <property type="component" value="Chromosome"/>
</dbReference>
<sequence length="500" mass="54467">MKTLPPPAAVAAVDLGSNSFHMIVAQVEANGQLRVVDRLKEMVRLGGGLDEDSNLTPEAQQRALECLRRFGQRVRDFPPGSVRALGTNTLRLARNAEAFLAQASVALGHPIDIIAGREEARLVYLGVAHNVAASGERRLVVDIGGGSTELIVGEGFDALETESLHMGCVSVSQDFFPNGELSAKQWRRALTYAQQELRPLVRRYKAANWERALGASGTILSTERVLREAGWNEGGGITPAGLGKLGDALLGAKHIERIDLPGLDKDRAPVFAGGVAVLTGVFAALGIQRMDVSSGALREGALYDLLGRMHHEDIRTRAIDAFIARYQVDTAQAERVALTATQMFDAVADQWALNADDRDYLYWAARLHEVGQSVAHSGYHKHGEYLVANADLPGFSRHEQEVLALLVRTHRRKFNLRLFEPLPAAARPRIVQLAALLRLAVVIQRGRGADEVKVDSLAATDGALTLTLEPGWQERYPLTQADLENEQKSFKGVDIKLGLD</sequence>
<dbReference type="GO" id="GO:0004309">
    <property type="term" value="F:exopolyphosphatase activity"/>
    <property type="evidence" value="ECO:0007669"/>
    <property type="project" value="UniProtKB-EC"/>
</dbReference>
<dbReference type="InterPro" id="IPR003695">
    <property type="entry name" value="Ppx_GppA_N"/>
</dbReference>
<comment type="subunit">
    <text evidence="4">Homodimer.</text>
</comment>
<dbReference type="Gene3D" id="3.30.420.150">
    <property type="entry name" value="Exopolyphosphatase. Domain 2"/>
    <property type="match status" value="1"/>
</dbReference>
<gene>
    <name evidence="13" type="ORF">BW247_01365</name>
</gene>
<evidence type="ECO:0000256" key="8">
    <source>
        <dbReference type="ARBA" id="ARBA00022801"/>
    </source>
</evidence>
<dbReference type="SUPFAM" id="SSF53067">
    <property type="entry name" value="Actin-like ATPase domain"/>
    <property type="match status" value="2"/>
</dbReference>
<dbReference type="Pfam" id="PF02541">
    <property type="entry name" value="Ppx-GppA"/>
    <property type="match status" value="1"/>
</dbReference>
<dbReference type="Gene3D" id="3.30.420.40">
    <property type="match status" value="1"/>
</dbReference>
<evidence type="ECO:0000256" key="2">
    <source>
        <dbReference type="ARBA" id="ARBA00004202"/>
    </source>
</evidence>
<evidence type="ECO:0000256" key="3">
    <source>
        <dbReference type="ARBA" id="ARBA00007125"/>
    </source>
</evidence>
<dbReference type="InterPro" id="IPR043129">
    <property type="entry name" value="ATPase_NBD"/>
</dbReference>